<dbReference type="InterPro" id="IPR017956">
    <property type="entry name" value="AT_hook_DNA-bd_motif"/>
</dbReference>
<dbReference type="SUPFAM" id="SSF46785">
    <property type="entry name" value="Winged helix' DNA-binding domain"/>
    <property type="match status" value="1"/>
</dbReference>
<feature type="domain" description="H15" evidence="7">
    <location>
        <begin position="84"/>
        <end position="153"/>
    </location>
</feature>
<evidence type="ECO:0000256" key="6">
    <source>
        <dbReference type="SAM" id="MobiDB-lite"/>
    </source>
</evidence>
<dbReference type="InterPro" id="IPR002885">
    <property type="entry name" value="PPR_rpt"/>
</dbReference>
<dbReference type="Proteomes" id="UP000886595">
    <property type="component" value="Unassembled WGS sequence"/>
</dbReference>
<keyword evidence="2" id="KW-0677">Repeat</keyword>
<reference evidence="8 9" key="1">
    <citation type="submission" date="2020-02" db="EMBL/GenBank/DDBJ databases">
        <authorList>
            <person name="Ma Q."/>
            <person name="Huang Y."/>
            <person name="Song X."/>
            <person name="Pei D."/>
        </authorList>
    </citation>
    <scope>NUCLEOTIDE SEQUENCE [LARGE SCALE GENOMIC DNA]</scope>
    <source>
        <strain evidence="8">Sxm20200214</strain>
        <tissue evidence="8">Leaf</tissue>
    </source>
</reference>
<keyword evidence="9" id="KW-1185">Reference proteome</keyword>
<keyword evidence="3" id="KW-0238">DNA-binding</keyword>
<dbReference type="InterPro" id="IPR005818">
    <property type="entry name" value="Histone_H1/H5_H15"/>
</dbReference>
<name>A0A8X8AZJ5_BRACI</name>
<keyword evidence="4" id="KW-0539">Nucleus</keyword>
<dbReference type="Pfam" id="PF00538">
    <property type="entry name" value="Linker_histone"/>
    <property type="match status" value="1"/>
</dbReference>
<feature type="repeat" description="PPR" evidence="5">
    <location>
        <begin position="365"/>
        <end position="399"/>
    </location>
</feature>
<dbReference type="InterPro" id="IPR036388">
    <property type="entry name" value="WH-like_DNA-bd_sf"/>
</dbReference>
<comment type="caution">
    <text evidence="8">The sequence shown here is derived from an EMBL/GenBank/DDBJ whole genome shotgun (WGS) entry which is preliminary data.</text>
</comment>
<dbReference type="GO" id="GO:0005730">
    <property type="term" value="C:nucleolus"/>
    <property type="evidence" value="ECO:0007669"/>
    <property type="project" value="TreeGrafter"/>
</dbReference>
<dbReference type="EMBL" id="JAAMPC010000004">
    <property type="protein sequence ID" value="KAG2315432.1"/>
    <property type="molecule type" value="Genomic_DNA"/>
</dbReference>
<sequence>MDPSDSHQPFDSTIITSPYVPENVTTLNISPLATLTLNENRVEAQVDSQVQPQDEPEVQPLVQSHVETHAASELALVPAQPSSDRRPYTDMIYDAVVALNKPEGSSKWAISSYIKRSNANLPVSHEVLMTHHLKVMTNCDILTMVKKSYKLSDSSPPENVAVAAAVDAGLVASGSETPPRLAVSAAAVDTGLVVASGSEILPTNSGSLDMLAVTASGSAPQPLKRGRGRPPKPKTEAPQQQQPIDAQPISQALQPSVNVEPSAVQPSEEQPELPVTDPSPVVAEKSAKRGRRPRKDRSGPSVPTPGLAVTMKRRGRPMSCRASGRERKPISAYNTLMEGCFIVRDSNSATVIWAYMYKKGWGPDVISYNNTILSGLCICGRVRQAIEFFDDARSHGIAPTVVTWDILVN</sequence>
<protein>
    <recommendedName>
        <fullName evidence="7">H15 domain-containing protein</fullName>
    </recommendedName>
</protein>
<dbReference type="GO" id="GO:0006334">
    <property type="term" value="P:nucleosome assembly"/>
    <property type="evidence" value="ECO:0007669"/>
    <property type="project" value="InterPro"/>
</dbReference>
<dbReference type="OrthoDB" id="1110759at2759"/>
<dbReference type="SMART" id="SM00526">
    <property type="entry name" value="H15"/>
    <property type="match status" value="1"/>
</dbReference>
<comment type="subcellular location">
    <subcellularLocation>
        <location evidence="1">Nucleus</location>
    </subcellularLocation>
</comment>
<dbReference type="AlphaFoldDB" id="A0A8X8AZJ5"/>
<feature type="region of interest" description="Disordered" evidence="6">
    <location>
        <begin position="215"/>
        <end position="243"/>
    </location>
</feature>
<dbReference type="PANTHER" id="PTHR11467:SF117">
    <property type="entry name" value="H15 DOMAIN-CONTAINING PROTEIN"/>
    <property type="match status" value="1"/>
</dbReference>
<evidence type="ECO:0000256" key="3">
    <source>
        <dbReference type="ARBA" id="ARBA00023125"/>
    </source>
</evidence>
<dbReference type="GO" id="GO:0030261">
    <property type="term" value="P:chromosome condensation"/>
    <property type="evidence" value="ECO:0007669"/>
    <property type="project" value="TreeGrafter"/>
</dbReference>
<gene>
    <name evidence="8" type="ORF">Bca52824_018554</name>
</gene>
<dbReference type="InterPro" id="IPR036390">
    <property type="entry name" value="WH_DNA-bd_sf"/>
</dbReference>
<dbReference type="NCBIfam" id="TIGR00756">
    <property type="entry name" value="PPR"/>
    <property type="match status" value="1"/>
</dbReference>
<dbReference type="InterPro" id="IPR011990">
    <property type="entry name" value="TPR-like_helical_dom_sf"/>
</dbReference>
<organism evidence="8 9">
    <name type="scientific">Brassica carinata</name>
    <name type="common">Ethiopian mustard</name>
    <name type="synonym">Abyssinian cabbage</name>
    <dbReference type="NCBI Taxonomy" id="52824"/>
    <lineage>
        <taxon>Eukaryota</taxon>
        <taxon>Viridiplantae</taxon>
        <taxon>Streptophyta</taxon>
        <taxon>Embryophyta</taxon>
        <taxon>Tracheophyta</taxon>
        <taxon>Spermatophyta</taxon>
        <taxon>Magnoliopsida</taxon>
        <taxon>eudicotyledons</taxon>
        <taxon>Gunneridae</taxon>
        <taxon>Pentapetalae</taxon>
        <taxon>rosids</taxon>
        <taxon>malvids</taxon>
        <taxon>Brassicales</taxon>
        <taxon>Brassicaceae</taxon>
        <taxon>Brassiceae</taxon>
        <taxon>Brassica</taxon>
    </lineage>
</organism>
<evidence type="ECO:0000256" key="2">
    <source>
        <dbReference type="ARBA" id="ARBA00022737"/>
    </source>
</evidence>
<evidence type="ECO:0000313" key="9">
    <source>
        <dbReference type="Proteomes" id="UP000886595"/>
    </source>
</evidence>
<evidence type="ECO:0000259" key="7">
    <source>
        <dbReference type="PROSITE" id="PS51504"/>
    </source>
</evidence>
<dbReference type="PANTHER" id="PTHR11467">
    <property type="entry name" value="HISTONE H1"/>
    <property type="match status" value="1"/>
</dbReference>
<accession>A0A8X8AZJ5</accession>
<dbReference type="PROSITE" id="PS51504">
    <property type="entry name" value="H15"/>
    <property type="match status" value="1"/>
</dbReference>
<evidence type="ECO:0000313" key="8">
    <source>
        <dbReference type="EMBL" id="KAG2315432.1"/>
    </source>
</evidence>
<evidence type="ECO:0000256" key="1">
    <source>
        <dbReference type="ARBA" id="ARBA00004123"/>
    </source>
</evidence>
<evidence type="ECO:0000256" key="5">
    <source>
        <dbReference type="PROSITE-ProRule" id="PRU00708"/>
    </source>
</evidence>
<dbReference type="GO" id="GO:0045910">
    <property type="term" value="P:negative regulation of DNA recombination"/>
    <property type="evidence" value="ECO:0007669"/>
    <property type="project" value="TreeGrafter"/>
</dbReference>
<dbReference type="Gene3D" id="1.10.10.10">
    <property type="entry name" value="Winged helix-like DNA-binding domain superfamily/Winged helix DNA-binding domain"/>
    <property type="match status" value="1"/>
</dbReference>
<feature type="compositionally biased region" description="Polar residues" evidence="6">
    <location>
        <begin position="257"/>
        <end position="268"/>
    </location>
</feature>
<evidence type="ECO:0000256" key="4">
    <source>
        <dbReference type="ARBA" id="ARBA00023242"/>
    </source>
</evidence>
<proteinExistence type="predicted"/>
<dbReference type="GO" id="GO:0000786">
    <property type="term" value="C:nucleosome"/>
    <property type="evidence" value="ECO:0007669"/>
    <property type="project" value="InterPro"/>
</dbReference>
<feature type="region of interest" description="Disordered" evidence="6">
    <location>
        <begin position="257"/>
        <end position="323"/>
    </location>
</feature>
<dbReference type="Gene3D" id="1.25.40.10">
    <property type="entry name" value="Tetratricopeptide repeat domain"/>
    <property type="match status" value="1"/>
</dbReference>
<dbReference type="Pfam" id="PF13041">
    <property type="entry name" value="PPR_2"/>
    <property type="match status" value="1"/>
</dbReference>
<dbReference type="PROSITE" id="PS51375">
    <property type="entry name" value="PPR"/>
    <property type="match status" value="1"/>
</dbReference>
<dbReference type="PRINTS" id="PR00929">
    <property type="entry name" value="ATHOOK"/>
</dbReference>
<dbReference type="GO" id="GO:0003690">
    <property type="term" value="F:double-stranded DNA binding"/>
    <property type="evidence" value="ECO:0007669"/>
    <property type="project" value="TreeGrafter"/>
</dbReference>
<dbReference type="GO" id="GO:0031492">
    <property type="term" value="F:nucleosomal DNA binding"/>
    <property type="evidence" value="ECO:0007669"/>
    <property type="project" value="TreeGrafter"/>
</dbReference>